<gene>
    <name evidence="2" type="ORF">ColSpa_07425</name>
</gene>
<dbReference type="GeneID" id="73328227"/>
<protein>
    <submittedName>
        <fullName evidence="2">Uncharacterized protein</fullName>
    </submittedName>
</protein>
<reference evidence="2 3" key="1">
    <citation type="submission" date="2022-03" db="EMBL/GenBank/DDBJ databases">
        <title>Genome data of Colletotrichum spp.</title>
        <authorList>
            <person name="Utami Y.D."/>
            <person name="Hiruma K."/>
        </authorList>
    </citation>
    <scope>NUCLEOTIDE SEQUENCE [LARGE SCALE GENOMIC DNA]</scope>
    <source>
        <strain evidence="2 3">MAFF 239500</strain>
    </source>
</reference>
<evidence type="ECO:0000313" key="3">
    <source>
        <dbReference type="Proteomes" id="UP001055115"/>
    </source>
</evidence>
<name>A0AA37LGW2_9PEZI</name>
<keyword evidence="3" id="KW-1185">Reference proteome</keyword>
<comment type="caution">
    <text evidence="2">The sequence shown here is derived from an EMBL/GenBank/DDBJ whole genome shotgun (WGS) entry which is preliminary data.</text>
</comment>
<feature type="region of interest" description="Disordered" evidence="1">
    <location>
        <begin position="101"/>
        <end position="120"/>
    </location>
</feature>
<sequence length="263" mass="30579">MAVEKPHQPELQSRGLEVFKWFQELTEMPWINDEATVIPSRRSIELEDERFRLWSQSMGLMQMGHASLDYRVRDSSVIKNSLASVLSELVLHLENQQDRAAGHCSNASSDDSDEEASLSSFGSGSFHEADFRMASVVERLDTLYKFAAKIRNPRNRPQRPTNDLYKHIPESERAEYRESQERIETALITFVQQRHLLESVTEAQLKVLDMSQEDLLERYALSTHWLVRRIGLANARRKQQFVYWEKHAELLARDVTMKAPIHI</sequence>
<dbReference type="RefSeq" id="XP_049129594.1">
    <property type="nucleotide sequence ID" value="XM_049273637.1"/>
</dbReference>
<organism evidence="2 3">
    <name type="scientific">Colletotrichum spaethianum</name>
    <dbReference type="NCBI Taxonomy" id="700344"/>
    <lineage>
        <taxon>Eukaryota</taxon>
        <taxon>Fungi</taxon>
        <taxon>Dikarya</taxon>
        <taxon>Ascomycota</taxon>
        <taxon>Pezizomycotina</taxon>
        <taxon>Sordariomycetes</taxon>
        <taxon>Hypocreomycetidae</taxon>
        <taxon>Glomerellales</taxon>
        <taxon>Glomerellaceae</taxon>
        <taxon>Colletotrichum</taxon>
        <taxon>Colletotrichum spaethianum species complex</taxon>
    </lineage>
</organism>
<accession>A0AA37LGW2</accession>
<proteinExistence type="predicted"/>
<dbReference type="AlphaFoldDB" id="A0AA37LGW2"/>
<evidence type="ECO:0000256" key="1">
    <source>
        <dbReference type="SAM" id="MobiDB-lite"/>
    </source>
</evidence>
<dbReference type="Proteomes" id="UP001055115">
    <property type="component" value="Unassembled WGS sequence"/>
</dbReference>
<dbReference type="EMBL" id="BQXU01000019">
    <property type="protein sequence ID" value="GKT47244.1"/>
    <property type="molecule type" value="Genomic_DNA"/>
</dbReference>
<dbReference type="PANTHER" id="PTHR35391">
    <property type="entry name" value="C2H2-TYPE DOMAIN-CONTAINING PROTEIN-RELATED"/>
    <property type="match status" value="1"/>
</dbReference>
<dbReference type="PANTHER" id="PTHR35391:SF5">
    <property type="entry name" value="DUF6590 DOMAIN-CONTAINING PROTEIN"/>
    <property type="match status" value="1"/>
</dbReference>
<evidence type="ECO:0000313" key="2">
    <source>
        <dbReference type="EMBL" id="GKT47244.1"/>
    </source>
</evidence>